<organism evidence="6 7">
    <name type="scientific">Pseudonocardia hierapolitana</name>
    <dbReference type="NCBI Taxonomy" id="1128676"/>
    <lineage>
        <taxon>Bacteria</taxon>
        <taxon>Bacillati</taxon>
        <taxon>Actinomycetota</taxon>
        <taxon>Actinomycetes</taxon>
        <taxon>Pseudonocardiales</taxon>
        <taxon>Pseudonocardiaceae</taxon>
        <taxon>Pseudonocardia</taxon>
    </lineage>
</organism>
<sequence length="302" mass="31510">MLDVRRLRLLRELAHRGTIAAVAEALAYTPSAVSQQLSALEREAGTPLLARTGRRVELTPAAHGLVAHAEAVLERLERAEADLAAGRVGPAGPLRIGAFPSAARAVVPAALATLATAHPALEPRLRELDPAAVAGALRAGEVDVALVHDYDFVPVPVEPGIETVALFEEAMFLAAPRTLGPLPGEEHPLRRWRAAPWIVAPTDTRCGTMIVRACEAAGFTPEARHVVDDFPAVLALVAIGGGVALVPELGVSAPDPDVVLTPLPMHRRTMAAHRRGAGENPAIAAFVDAMRGAVGPHAVTSG</sequence>
<dbReference type="AlphaFoldDB" id="A0A561T179"/>
<dbReference type="EMBL" id="VIWU01000001">
    <property type="protein sequence ID" value="TWF80869.1"/>
    <property type="molecule type" value="Genomic_DNA"/>
</dbReference>
<dbReference type="PANTHER" id="PTHR30346">
    <property type="entry name" value="TRANSCRIPTIONAL DUAL REGULATOR HCAR-RELATED"/>
    <property type="match status" value="1"/>
</dbReference>
<dbReference type="RefSeq" id="WP_147259476.1">
    <property type="nucleotide sequence ID" value="NZ_VIWU01000001.1"/>
</dbReference>
<keyword evidence="7" id="KW-1185">Reference proteome</keyword>
<dbReference type="GO" id="GO:0032993">
    <property type="term" value="C:protein-DNA complex"/>
    <property type="evidence" value="ECO:0007669"/>
    <property type="project" value="TreeGrafter"/>
</dbReference>
<comment type="similarity">
    <text evidence="1">Belongs to the LysR transcriptional regulatory family.</text>
</comment>
<evidence type="ECO:0000256" key="4">
    <source>
        <dbReference type="ARBA" id="ARBA00023163"/>
    </source>
</evidence>
<proteinExistence type="inferred from homology"/>
<dbReference type="InterPro" id="IPR000847">
    <property type="entry name" value="LysR_HTH_N"/>
</dbReference>
<dbReference type="InterPro" id="IPR005119">
    <property type="entry name" value="LysR_subst-bd"/>
</dbReference>
<gene>
    <name evidence="6" type="ORF">FHX44_116812</name>
</gene>
<dbReference type="GO" id="GO:0003700">
    <property type="term" value="F:DNA-binding transcription factor activity"/>
    <property type="evidence" value="ECO:0007669"/>
    <property type="project" value="InterPro"/>
</dbReference>
<protein>
    <submittedName>
        <fullName evidence="6">DNA-binding transcriptional LysR family regulator</fullName>
    </submittedName>
</protein>
<evidence type="ECO:0000313" key="7">
    <source>
        <dbReference type="Proteomes" id="UP000321261"/>
    </source>
</evidence>
<dbReference type="GO" id="GO:0003677">
    <property type="term" value="F:DNA binding"/>
    <property type="evidence" value="ECO:0007669"/>
    <property type="project" value="UniProtKB-KW"/>
</dbReference>
<keyword evidence="2" id="KW-0805">Transcription regulation</keyword>
<evidence type="ECO:0000259" key="5">
    <source>
        <dbReference type="PROSITE" id="PS50931"/>
    </source>
</evidence>
<dbReference type="InterPro" id="IPR036388">
    <property type="entry name" value="WH-like_DNA-bd_sf"/>
</dbReference>
<name>A0A561T179_9PSEU</name>
<dbReference type="Gene3D" id="1.10.10.10">
    <property type="entry name" value="Winged helix-like DNA-binding domain superfamily/Winged helix DNA-binding domain"/>
    <property type="match status" value="1"/>
</dbReference>
<evidence type="ECO:0000313" key="6">
    <source>
        <dbReference type="EMBL" id="TWF80869.1"/>
    </source>
</evidence>
<accession>A0A561T179</accession>
<reference evidence="6 7" key="1">
    <citation type="submission" date="2019-06" db="EMBL/GenBank/DDBJ databases">
        <title>Sequencing the genomes of 1000 actinobacteria strains.</title>
        <authorList>
            <person name="Klenk H.-P."/>
        </authorList>
    </citation>
    <scope>NUCLEOTIDE SEQUENCE [LARGE SCALE GENOMIC DNA]</scope>
    <source>
        <strain evidence="6 7">DSM 45671</strain>
    </source>
</reference>
<dbReference type="SUPFAM" id="SSF46785">
    <property type="entry name" value="Winged helix' DNA-binding domain"/>
    <property type="match status" value="1"/>
</dbReference>
<evidence type="ECO:0000256" key="3">
    <source>
        <dbReference type="ARBA" id="ARBA00023125"/>
    </source>
</evidence>
<dbReference type="Pfam" id="PF03466">
    <property type="entry name" value="LysR_substrate"/>
    <property type="match status" value="1"/>
</dbReference>
<dbReference type="InterPro" id="IPR036390">
    <property type="entry name" value="WH_DNA-bd_sf"/>
</dbReference>
<evidence type="ECO:0000256" key="2">
    <source>
        <dbReference type="ARBA" id="ARBA00023015"/>
    </source>
</evidence>
<keyword evidence="4" id="KW-0804">Transcription</keyword>
<keyword evidence="3 6" id="KW-0238">DNA-binding</keyword>
<dbReference type="OrthoDB" id="4131546at2"/>
<dbReference type="PANTHER" id="PTHR30346:SF29">
    <property type="entry name" value="LYSR SUBSTRATE-BINDING"/>
    <property type="match status" value="1"/>
</dbReference>
<comment type="caution">
    <text evidence="6">The sequence shown here is derived from an EMBL/GenBank/DDBJ whole genome shotgun (WGS) entry which is preliminary data.</text>
</comment>
<evidence type="ECO:0000256" key="1">
    <source>
        <dbReference type="ARBA" id="ARBA00009437"/>
    </source>
</evidence>
<dbReference type="Gene3D" id="3.40.190.290">
    <property type="match status" value="1"/>
</dbReference>
<dbReference type="Pfam" id="PF00126">
    <property type="entry name" value="HTH_1"/>
    <property type="match status" value="1"/>
</dbReference>
<dbReference type="PROSITE" id="PS50931">
    <property type="entry name" value="HTH_LYSR"/>
    <property type="match status" value="1"/>
</dbReference>
<dbReference type="SUPFAM" id="SSF53850">
    <property type="entry name" value="Periplasmic binding protein-like II"/>
    <property type="match status" value="1"/>
</dbReference>
<dbReference type="CDD" id="cd08423">
    <property type="entry name" value="PBP2_LTTR_like_6"/>
    <property type="match status" value="1"/>
</dbReference>
<dbReference type="Proteomes" id="UP000321261">
    <property type="component" value="Unassembled WGS sequence"/>
</dbReference>
<feature type="domain" description="HTH lysR-type" evidence="5">
    <location>
        <begin position="2"/>
        <end position="59"/>
    </location>
</feature>